<evidence type="ECO:0000259" key="8">
    <source>
        <dbReference type="PROSITE" id="PS50081"/>
    </source>
</evidence>
<evidence type="ECO:0000259" key="7">
    <source>
        <dbReference type="PROSITE" id="PS50023"/>
    </source>
</evidence>
<dbReference type="Pfam" id="PF00620">
    <property type="entry name" value="RhoGAP"/>
    <property type="match status" value="1"/>
</dbReference>
<keyword evidence="2 4" id="KW-0479">Metal-binding</keyword>
<feature type="compositionally biased region" description="Polar residues" evidence="6">
    <location>
        <begin position="486"/>
        <end position="498"/>
    </location>
</feature>
<feature type="domain" description="Phorbol-ester/DAG-type" evidence="8">
    <location>
        <begin position="1206"/>
        <end position="1253"/>
    </location>
</feature>
<feature type="domain" description="Rho-GAP" evidence="9">
    <location>
        <begin position="1297"/>
        <end position="1492"/>
    </location>
</feature>
<dbReference type="SMART" id="SM00109">
    <property type="entry name" value="C1"/>
    <property type="match status" value="1"/>
</dbReference>
<dbReference type="InterPro" id="IPR002219">
    <property type="entry name" value="PKC_DAG/PE"/>
</dbReference>
<feature type="compositionally biased region" description="Polar residues" evidence="6">
    <location>
        <begin position="726"/>
        <end position="736"/>
    </location>
</feature>
<keyword evidence="4" id="KW-0440">LIM domain</keyword>
<feature type="compositionally biased region" description="Polar residues" evidence="6">
    <location>
        <begin position="428"/>
        <end position="443"/>
    </location>
</feature>
<dbReference type="InterPro" id="IPR008936">
    <property type="entry name" value="Rho_GTPase_activation_prot"/>
</dbReference>
<dbReference type="EMBL" id="OZ037947">
    <property type="protein sequence ID" value="CAL1706633.1"/>
    <property type="molecule type" value="Genomic_DNA"/>
</dbReference>
<feature type="compositionally biased region" description="Low complexity" evidence="6">
    <location>
        <begin position="647"/>
        <end position="661"/>
    </location>
</feature>
<dbReference type="InterPro" id="IPR046349">
    <property type="entry name" value="C1-like_sf"/>
</dbReference>
<dbReference type="CDD" id="cd09395">
    <property type="entry name" value="LIM2_Rga"/>
    <property type="match status" value="1"/>
</dbReference>
<keyword evidence="1" id="KW-0343">GTPase activation</keyword>
<keyword evidence="5" id="KW-0175">Coiled coil</keyword>
<protein>
    <recommendedName>
        <fullName evidence="12">RhoGAP-domain-containing protein</fullName>
    </recommendedName>
</protein>
<dbReference type="Pfam" id="PF00412">
    <property type="entry name" value="LIM"/>
    <property type="match status" value="2"/>
</dbReference>
<dbReference type="InterPro" id="IPR000198">
    <property type="entry name" value="RhoGAP_dom"/>
</dbReference>
<evidence type="ECO:0000259" key="9">
    <source>
        <dbReference type="PROSITE" id="PS50238"/>
    </source>
</evidence>
<evidence type="ECO:0000256" key="3">
    <source>
        <dbReference type="ARBA" id="ARBA00022833"/>
    </source>
</evidence>
<feature type="compositionally biased region" description="Basic and acidic residues" evidence="6">
    <location>
        <begin position="742"/>
        <end position="772"/>
    </location>
</feature>
<evidence type="ECO:0000256" key="1">
    <source>
        <dbReference type="ARBA" id="ARBA00022468"/>
    </source>
</evidence>
<feature type="compositionally biased region" description="Polar residues" evidence="6">
    <location>
        <begin position="547"/>
        <end position="558"/>
    </location>
</feature>
<feature type="compositionally biased region" description="Polar residues" evidence="6">
    <location>
        <begin position="1267"/>
        <end position="1284"/>
    </location>
</feature>
<feature type="region of interest" description="Disordered" evidence="6">
    <location>
        <begin position="1120"/>
        <end position="1157"/>
    </location>
</feature>
<organism evidence="10 11">
    <name type="scientific">Somion occarium</name>
    <dbReference type="NCBI Taxonomy" id="3059160"/>
    <lineage>
        <taxon>Eukaryota</taxon>
        <taxon>Fungi</taxon>
        <taxon>Dikarya</taxon>
        <taxon>Basidiomycota</taxon>
        <taxon>Agaricomycotina</taxon>
        <taxon>Agaricomycetes</taxon>
        <taxon>Polyporales</taxon>
        <taxon>Cerrenaceae</taxon>
        <taxon>Somion</taxon>
    </lineage>
</organism>
<feature type="region of interest" description="Disordered" evidence="6">
    <location>
        <begin position="149"/>
        <end position="328"/>
    </location>
</feature>
<dbReference type="InterPro" id="IPR051854">
    <property type="entry name" value="Rho-type_GAP"/>
</dbReference>
<dbReference type="SUPFAM" id="SSF48350">
    <property type="entry name" value="GTPase activation domain, GAP"/>
    <property type="match status" value="1"/>
</dbReference>
<dbReference type="PROSITE" id="PS00478">
    <property type="entry name" value="LIM_DOMAIN_1"/>
    <property type="match status" value="1"/>
</dbReference>
<keyword evidence="3 4" id="KW-0862">Zinc</keyword>
<dbReference type="SMART" id="SM00324">
    <property type="entry name" value="RhoGAP"/>
    <property type="match status" value="1"/>
</dbReference>
<feature type="domain" description="LIM zinc-binding" evidence="7">
    <location>
        <begin position="89"/>
        <end position="148"/>
    </location>
</feature>
<name>A0ABP1DHW9_9APHY</name>
<feature type="compositionally biased region" description="Low complexity" evidence="6">
    <location>
        <begin position="709"/>
        <end position="725"/>
    </location>
</feature>
<dbReference type="Gene3D" id="2.10.110.10">
    <property type="entry name" value="Cysteine Rich Protein"/>
    <property type="match status" value="2"/>
</dbReference>
<dbReference type="SUPFAM" id="SSF57889">
    <property type="entry name" value="Cysteine-rich domain"/>
    <property type="match status" value="1"/>
</dbReference>
<dbReference type="CDD" id="cd00029">
    <property type="entry name" value="C1"/>
    <property type="match status" value="1"/>
</dbReference>
<dbReference type="PROSITE" id="PS50238">
    <property type="entry name" value="RHOGAP"/>
    <property type="match status" value="1"/>
</dbReference>
<feature type="compositionally biased region" description="Low complexity" evidence="6">
    <location>
        <begin position="820"/>
        <end position="837"/>
    </location>
</feature>
<dbReference type="SMART" id="SM00132">
    <property type="entry name" value="LIM"/>
    <property type="match status" value="2"/>
</dbReference>
<keyword evidence="11" id="KW-1185">Reference proteome</keyword>
<reference evidence="11" key="1">
    <citation type="submission" date="2024-04" db="EMBL/GenBank/DDBJ databases">
        <authorList>
            <person name="Shaw F."/>
            <person name="Minotto A."/>
        </authorList>
    </citation>
    <scope>NUCLEOTIDE SEQUENCE [LARGE SCALE GENOMIC DNA]</scope>
</reference>
<feature type="region of interest" description="Disordered" evidence="6">
    <location>
        <begin position="341"/>
        <end position="667"/>
    </location>
</feature>
<dbReference type="InterPro" id="IPR001781">
    <property type="entry name" value="Znf_LIM"/>
</dbReference>
<dbReference type="Gene3D" id="1.10.555.10">
    <property type="entry name" value="Rho GTPase activation protein"/>
    <property type="match status" value="1"/>
</dbReference>
<feature type="compositionally biased region" description="Low complexity" evidence="6">
    <location>
        <begin position="280"/>
        <end position="291"/>
    </location>
</feature>
<evidence type="ECO:0000256" key="2">
    <source>
        <dbReference type="ARBA" id="ARBA00022723"/>
    </source>
</evidence>
<dbReference type="CDD" id="cd00159">
    <property type="entry name" value="RhoGAP"/>
    <property type="match status" value="1"/>
</dbReference>
<dbReference type="PANTHER" id="PTHR46075:SF2">
    <property type="entry name" value="RHO GTPASE ACTIVATING PROTEIN AT 5A, ISOFORM A"/>
    <property type="match status" value="1"/>
</dbReference>
<feature type="region of interest" description="Disordered" evidence="6">
    <location>
        <begin position="1261"/>
        <end position="1286"/>
    </location>
</feature>
<dbReference type="PROSITE" id="PS50023">
    <property type="entry name" value="LIM_DOMAIN_2"/>
    <property type="match status" value="1"/>
</dbReference>
<evidence type="ECO:0000313" key="11">
    <source>
        <dbReference type="Proteomes" id="UP001497453"/>
    </source>
</evidence>
<feature type="compositionally biased region" description="Basic and acidic residues" evidence="6">
    <location>
        <begin position="1126"/>
        <end position="1138"/>
    </location>
</feature>
<feature type="compositionally biased region" description="Basic and acidic residues" evidence="6">
    <location>
        <begin position="173"/>
        <end position="195"/>
    </location>
</feature>
<feature type="compositionally biased region" description="Basic and acidic residues" evidence="6">
    <location>
        <begin position="156"/>
        <end position="166"/>
    </location>
</feature>
<feature type="region of interest" description="Disordered" evidence="6">
    <location>
        <begin position="701"/>
        <end position="853"/>
    </location>
</feature>
<evidence type="ECO:0000313" key="10">
    <source>
        <dbReference type="EMBL" id="CAL1706633.1"/>
    </source>
</evidence>
<evidence type="ECO:0000256" key="5">
    <source>
        <dbReference type="SAM" id="Coils"/>
    </source>
</evidence>
<feature type="compositionally biased region" description="Low complexity" evidence="6">
    <location>
        <begin position="773"/>
        <end position="787"/>
    </location>
</feature>
<feature type="compositionally biased region" description="Polar residues" evidence="6">
    <location>
        <begin position="196"/>
        <end position="221"/>
    </location>
</feature>
<proteinExistence type="predicted"/>
<feature type="compositionally biased region" description="Basic and acidic residues" evidence="6">
    <location>
        <begin position="800"/>
        <end position="813"/>
    </location>
</feature>
<evidence type="ECO:0008006" key="12">
    <source>
        <dbReference type="Google" id="ProtNLM"/>
    </source>
</evidence>
<dbReference type="Proteomes" id="UP001497453">
    <property type="component" value="Chromosome 4"/>
</dbReference>
<feature type="compositionally biased region" description="Low complexity" evidence="6">
    <location>
        <begin position="253"/>
        <end position="264"/>
    </location>
</feature>
<feature type="compositionally biased region" description="Polar residues" evidence="6">
    <location>
        <begin position="370"/>
        <end position="409"/>
    </location>
</feature>
<feature type="compositionally biased region" description="Polar residues" evidence="6">
    <location>
        <begin position="514"/>
        <end position="538"/>
    </location>
</feature>
<dbReference type="Gene3D" id="3.30.60.20">
    <property type="match status" value="1"/>
</dbReference>
<gene>
    <name evidence="10" type="ORF">GFSPODELE1_LOCUS5968</name>
</gene>
<accession>A0ABP1DHW9</accession>
<feature type="coiled-coil region" evidence="5">
    <location>
        <begin position="998"/>
        <end position="1032"/>
    </location>
</feature>
<feature type="compositionally biased region" description="Basic and acidic residues" evidence="6">
    <location>
        <begin position="595"/>
        <end position="626"/>
    </location>
</feature>
<dbReference type="Pfam" id="PF00130">
    <property type="entry name" value="C1_1"/>
    <property type="match status" value="1"/>
</dbReference>
<dbReference type="PROSITE" id="PS00479">
    <property type="entry name" value="ZF_DAG_PE_1"/>
    <property type="match status" value="1"/>
</dbReference>
<evidence type="ECO:0000256" key="4">
    <source>
        <dbReference type="PROSITE-ProRule" id="PRU00125"/>
    </source>
</evidence>
<dbReference type="PANTHER" id="PTHR46075">
    <property type="entry name" value="CHIMERIN FAMILY MEMBER"/>
    <property type="match status" value="1"/>
</dbReference>
<sequence length="1496" mass="164184">MAATSTLSAPVLDRASHALLDPAIMVENKVCPGCKKTVVTEDGSVVVAFGQSLFHVDCFKCAKCNNQVTADTNLLLLSDGSPVCADCSYCCNVCGQPILDEAIMTGDDAYHAHCFNCKVCKKRIDELVFAKTSQGIYCMDCHNERVARSRRHQQRREKEKARERAAGEASSVKARENVVREGSQDASRNSREGSLKSRSGSIRSKNRPGTSDSVDQASTGSRVELRRDSASSLGERSLKVKSPPQIHQSISLPASSAAASAPATTAPPPIRSKRYSTMLSTSASSPPESTSGDTITSTDHARSATLPVSRADTLTVPSDNKTLQKRKSFNDRPLNVLLKETTNEPVQNDNANGLLIPNGGTSRKDKRRSINPTFTLSYNGLQEPSQSPTATSFVRSQTPPVQDRLQSPRQDYFPISNALSPPPFTDSPKLNVNPLSQLSPQTDETNRLYGRTRSASSATYDPSRGMDQNAALRPRPSVTLDRVPARSSSRIDLSSPQRQPAGYTPASSPDGGRTTPQYSEGRISPSTLNIPNGVLRTQKSFDDRYRPSTSSLRNSGSTIELAPGSGNSSRPTSPAHRADVPHGIESGTDTEAEGEDTRRTHNGRYNDDRPPAPPPKEGKAGKRPPDLKLNTVVDNKDDASDAGQLDSEVSSEVSHESSPVEQTSRSTFIAPALPPIRFSLGAADFSDLLKSVGGPQSLKSLAEAKEDPSTTLSAGTTSTAASKTSNGRPLTPTSEITVIDSDLGHSDVTPVKRRDLTNSRDPDITIRRERSSSRSQSPSPLSSNSSNGHSATLPRAAGDSVKRSLDGYGDRTSRTSLDIPYSRQRSYSASRSDQSPRPSLDSRLTHQREMTEPTLSNILPSTRVTLTPAENNPSALSRPDSADLIRRRLQEAVNDASARGSEHVKLNMEFVNAILMLVDHRSQEFNDMKRRLDGMKRASQQYMDGLTVAQTEYDRELRARRDAEAEVTRLRILLSGQAARLTAISGDSRRQEAQRALSRELSDSLSILEKDLSKLKVERDMTLAEVEELSATKSNSTIADEGGDTTMKIGRSLSMRFDNIKNQYEHELLPLTQKRENLFREIEELKASRNAFLEETTMLNARNEELAQLNAQYARRMEASGMDPSHIPERLSEDKNELKSQLTSSTTSSTVALTEESADSKFIRTTKPDVQEQHTPQSRPKFIKWPGKAAKELFWPDANKQKPRAEHAFLQVSVLRVARCDHCGDKMWGSQLRCSNCSIAVHTRCVHQVHLACSQQANGQRDEAPSVTINAPGNVSSSHETSPSAHYLPSGPSLFGRDLTEQVKADWKDEQNFVPVIVEKCIDAVDLLGLEYEGIYRKTGGSRLSKLITQLFESGDYASFDLRDTDRFNDICSITSVLKTYFRSLPNPLLTFELHENFISAANVKDPAVKLTMISELVQELPREHYHTLRSLMLHLHRVCQRSETNLMHARNLGVVFGPTLMRSRDPNAEFSDMAGKALSIECLVEHAPTVFSPPS</sequence>
<dbReference type="PROSITE" id="PS50081">
    <property type="entry name" value="ZF_DAG_PE_2"/>
    <property type="match status" value="1"/>
</dbReference>
<evidence type="ECO:0000256" key="6">
    <source>
        <dbReference type="SAM" id="MobiDB-lite"/>
    </source>
</evidence>